<feature type="non-terminal residue" evidence="2">
    <location>
        <position position="1"/>
    </location>
</feature>
<reference evidence="2" key="2">
    <citation type="journal article" date="2020" name="Nat. Commun.">
        <title>Large-scale genome sequencing of mycorrhizal fungi provides insights into the early evolution of symbiotic traits.</title>
        <authorList>
            <person name="Miyauchi S."/>
            <person name="Kiss E."/>
            <person name="Kuo A."/>
            <person name="Drula E."/>
            <person name="Kohler A."/>
            <person name="Sanchez-Garcia M."/>
            <person name="Morin E."/>
            <person name="Andreopoulos B."/>
            <person name="Barry K.W."/>
            <person name="Bonito G."/>
            <person name="Buee M."/>
            <person name="Carver A."/>
            <person name="Chen C."/>
            <person name="Cichocki N."/>
            <person name="Clum A."/>
            <person name="Culley D."/>
            <person name="Crous P.W."/>
            <person name="Fauchery L."/>
            <person name="Girlanda M."/>
            <person name="Hayes R.D."/>
            <person name="Keri Z."/>
            <person name="LaButti K."/>
            <person name="Lipzen A."/>
            <person name="Lombard V."/>
            <person name="Magnuson J."/>
            <person name="Maillard F."/>
            <person name="Murat C."/>
            <person name="Nolan M."/>
            <person name="Ohm R.A."/>
            <person name="Pangilinan J."/>
            <person name="Pereira M.F."/>
            <person name="Perotto S."/>
            <person name="Peter M."/>
            <person name="Pfister S."/>
            <person name="Riley R."/>
            <person name="Sitrit Y."/>
            <person name="Stielow J.B."/>
            <person name="Szollosi G."/>
            <person name="Zifcakova L."/>
            <person name="Stursova M."/>
            <person name="Spatafora J.W."/>
            <person name="Tedersoo L."/>
            <person name="Vaario L.M."/>
            <person name="Yamada A."/>
            <person name="Yan M."/>
            <person name="Wang P."/>
            <person name="Xu J."/>
            <person name="Bruns T."/>
            <person name="Baldrian P."/>
            <person name="Vilgalys R."/>
            <person name="Dunand C."/>
            <person name="Henrissat B."/>
            <person name="Grigoriev I.V."/>
            <person name="Hibbett D."/>
            <person name="Nagy L.G."/>
            <person name="Martin F.M."/>
        </authorList>
    </citation>
    <scope>NUCLEOTIDE SEQUENCE</scope>
    <source>
        <strain evidence="2">BED1</strain>
    </source>
</reference>
<keyword evidence="1" id="KW-0472">Membrane</keyword>
<dbReference type="Proteomes" id="UP001194468">
    <property type="component" value="Unassembled WGS sequence"/>
</dbReference>
<reference evidence="2" key="1">
    <citation type="submission" date="2019-10" db="EMBL/GenBank/DDBJ databases">
        <authorList>
            <consortium name="DOE Joint Genome Institute"/>
            <person name="Kuo A."/>
            <person name="Miyauchi S."/>
            <person name="Kiss E."/>
            <person name="Drula E."/>
            <person name="Kohler A."/>
            <person name="Sanchez-Garcia M."/>
            <person name="Andreopoulos B."/>
            <person name="Barry K.W."/>
            <person name="Bonito G."/>
            <person name="Buee M."/>
            <person name="Carver A."/>
            <person name="Chen C."/>
            <person name="Cichocki N."/>
            <person name="Clum A."/>
            <person name="Culley D."/>
            <person name="Crous P.W."/>
            <person name="Fauchery L."/>
            <person name="Girlanda M."/>
            <person name="Hayes R."/>
            <person name="Keri Z."/>
            <person name="LaButti K."/>
            <person name="Lipzen A."/>
            <person name="Lombard V."/>
            <person name="Magnuson J."/>
            <person name="Maillard F."/>
            <person name="Morin E."/>
            <person name="Murat C."/>
            <person name="Nolan M."/>
            <person name="Ohm R."/>
            <person name="Pangilinan J."/>
            <person name="Pereira M."/>
            <person name="Perotto S."/>
            <person name="Peter M."/>
            <person name="Riley R."/>
            <person name="Sitrit Y."/>
            <person name="Stielow B."/>
            <person name="Szollosi G."/>
            <person name="Zifcakova L."/>
            <person name="Stursova M."/>
            <person name="Spatafora J.W."/>
            <person name="Tedersoo L."/>
            <person name="Vaario L.-M."/>
            <person name="Yamada A."/>
            <person name="Yan M."/>
            <person name="Wang P."/>
            <person name="Xu J."/>
            <person name="Bruns T."/>
            <person name="Baldrian P."/>
            <person name="Vilgalys R."/>
            <person name="Henrissat B."/>
            <person name="Grigoriev I.V."/>
            <person name="Hibbett D."/>
            <person name="Nagy L.G."/>
            <person name="Martin F.M."/>
        </authorList>
    </citation>
    <scope>NUCLEOTIDE SEQUENCE</scope>
    <source>
        <strain evidence="2">BED1</strain>
    </source>
</reference>
<keyword evidence="1" id="KW-0812">Transmembrane</keyword>
<keyword evidence="3" id="KW-1185">Reference proteome</keyword>
<evidence type="ECO:0000313" key="2">
    <source>
        <dbReference type="EMBL" id="KAF8414371.1"/>
    </source>
</evidence>
<evidence type="ECO:0000256" key="1">
    <source>
        <dbReference type="SAM" id="Phobius"/>
    </source>
</evidence>
<accession>A0AAD4B9H6</accession>
<gene>
    <name evidence="2" type="ORF">L210DRAFT_880781</name>
</gene>
<dbReference type="AlphaFoldDB" id="A0AAD4B9H6"/>
<keyword evidence="1" id="KW-1133">Transmembrane helix</keyword>
<organism evidence="2 3">
    <name type="scientific">Boletus edulis BED1</name>
    <dbReference type="NCBI Taxonomy" id="1328754"/>
    <lineage>
        <taxon>Eukaryota</taxon>
        <taxon>Fungi</taxon>
        <taxon>Dikarya</taxon>
        <taxon>Basidiomycota</taxon>
        <taxon>Agaricomycotina</taxon>
        <taxon>Agaricomycetes</taxon>
        <taxon>Agaricomycetidae</taxon>
        <taxon>Boletales</taxon>
        <taxon>Boletineae</taxon>
        <taxon>Boletaceae</taxon>
        <taxon>Boletoideae</taxon>
        <taxon>Boletus</taxon>
    </lineage>
</organism>
<feature type="transmembrane region" description="Helical" evidence="1">
    <location>
        <begin position="95"/>
        <end position="113"/>
    </location>
</feature>
<evidence type="ECO:0000313" key="3">
    <source>
        <dbReference type="Proteomes" id="UP001194468"/>
    </source>
</evidence>
<sequence length="139" mass="15837">LSNDDSEKEEARLLLEVVRAQCHVHQLEQDTVLAQLRENTAIGELYKFQADQAHKKLDTSECDLGYLHNEIRKHGISLAGLPSTRKQRHMLSDTSQGYVPITFTFIICFYWSVVCSRSNVFRSLNCAILSHLFVSHTAC</sequence>
<dbReference type="EMBL" id="WHUW01000569">
    <property type="protein sequence ID" value="KAF8414371.1"/>
    <property type="molecule type" value="Genomic_DNA"/>
</dbReference>
<protein>
    <submittedName>
        <fullName evidence="2">Uncharacterized protein</fullName>
    </submittedName>
</protein>
<proteinExistence type="predicted"/>
<name>A0AAD4B9H6_BOLED</name>
<comment type="caution">
    <text evidence="2">The sequence shown here is derived from an EMBL/GenBank/DDBJ whole genome shotgun (WGS) entry which is preliminary data.</text>
</comment>